<dbReference type="Proteomes" id="UP000712080">
    <property type="component" value="Unassembled WGS sequence"/>
</dbReference>
<sequence length="184" mass="19973">MPRTLHSISRDNYIKAVTGLFGSYFRIMLLAVCCGLFNSSWSQTTPAALPIEEFLILKHAENPEITGLLPVEKLISEVQPVIYAENGTVKVFGSDPVCLQSSAAQLASVLQMGLPVENVELITVKINTISDLNTPLNLSSLEGFDSLKYVHVLSEVDAPASALAAYVQNATPQTAVFYSTKRNN</sequence>
<protein>
    <submittedName>
        <fullName evidence="1">Uncharacterized protein</fullName>
    </submittedName>
</protein>
<reference evidence="1" key="1">
    <citation type="submission" date="2020-02" db="EMBL/GenBank/DDBJ databases">
        <title>Flavobacterium sp. genome.</title>
        <authorList>
            <person name="Jung H.S."/>
            <person name="Baek J.H."/>
            <person name="Jeon C.O."/>
        </authorList>
    </citation>
    <scope>NUCLEOTIDE SEQUENCE</scope>
    <source>
        <strain evidence="1">SE-s28</strain>
    </source>
</reference>
<dbReference type="EMBL" id="JAAMPU010000107">
    <property type="protein sequence ID" value="NMH29153.1"/>
    <property type="molecule type" value="Genomic_DNA"/>
</dbReference>
<accession>A0A972FV83</accession>
<evidence type="ECO:0000313" key="2">
    <source>
        <dbReference type="Proteomes" id="UP000712080"/>
    </source>
</evidence>
<name>A0A972FV83_9FLAO</name>
<dbReference type="AlphaFoldDB" id="A0A972FV83"/>
<gene>
    <name evidence="1" type="ORF">G6047_14015</name>
</gene>
<dbReference type="RefSeq" id="WP_169528240.1">
    <property type="nucleotide sequence ID" value="NZ_JAAMPU010000107.1"/>
</dbReference>
<organism evidence="1 2">
    <name type="scientific">Flavobacterium silvaticum</name>
    <dbReference type="NCBI Taxonomy" id="1852020"/>
    <lineage>
        <taxon>Bacteria</taxon>
        <taxon>Pseudomonadati</taxon>
        <taxon>Bacteroidota</taxon>
        <taxon>Flavobacteriia</taxon>
        <taxon>Flavobacteriales</taxon>
        <taxon>Flavobacteriaceae</taxon>
        <taxon>Flavobacterium</taxon>
    </lineage>
</organism>
<keyword evidence="2" id="KW-1185">Reference proteome</keyword>
<evidence type="ECO:0000313" key="1">
    <source>
        <dbReference type="EMBL" id="NMH29153.1"/>
    </source>
</evidence>
<comment type="caution">
    <text evidence="1">The sequence shown here is derived from an EMBL/GenBank/DDBJ whole genome shotgun (WGS) entry which is preliminary data.</text>
</comment>
<proteinExistence type="predicted"/>